<accession>A0A2P1PWJ2</accession>
<dbReference type="RefSeq" id="WP_106893137.1">
    <property type="nucleotide sequence ID" value="NZ_CP027860.1"/>
</dbReference>
<protein>
    <recommendedName>
        <fullName evidence="4">TonB C-terminal domain-containing protein</fullName>
    </recommendedName>
</protein>
<dbReference type="OrthoDB" id="5950401at2"/>
<feature type="chain" id="PRO_5015107921" description="TonB C-terminal domain-containing protein" evidence="1">
    <location>
        <begin position="20"/>
        <end position="266"/>
    </location>
</feature>
<sequence length="266" mass="29045">MKRTIFSLALLFSACLAQAADSEIFRADATGHLVINPQGQVTSVVFNQDFGDELNAVLKSRVGAWHFAPIEVDGKAVNAKAHFSLDLQADFGDARTGELRITNAQFVDPPVQRQSKPTLTPPRYPTAMLRGRYGAEVVLIVEIDATGNVVRTSGQDGWIFADKLRGDSKAATRAMEAFTEAAATAVEQWQLSEAAARGKRFVRVPITFSLESRSPWHRAHFVPMAREPWTAEVDAAKITQLEPDGSAPRTDFRLLDTLDPALTPAG</sequence>
<dbReference type="KEGG" id="xba:C7S18_19525"/>
<evidence type="ECO:0000256" key="1">
    <source>
        <dbReference type="SAM" id="SignalP"/>
    </source>
</evidence>
<evidence type="ECO:0008006" key="4">
    <source>
        <dbReference type="Google" id="ProtNLM"/>
    </source>
</evidence>
<dbReference type="SUPFAM" id="SSF74653">
    <property type="entry name" value="TolA/TonB C-terminal domain"/>
    <property type="match status" value="1"/>
</dbReference>
<proteinExistence type="predicted"/>
<dbReference type="AlphaFoldDB" id="A0A2P1PWJ2"/>
<organism evidence="2 3">
    <name type="scientific">Ahniella affigens</name>
    <dbReference type="NCBI Taxonomy" id="2021234"/>
    <lineage>
        <taxon>Bacteria</taxon>
        <taxon>Pseudomonadati</taxon>
        <taxon>Pseudomonadota</taxon>
        <taxon>Gammaproteobacteria</taxon>
        <taxon>Lysobacterales</taxon>
        <taxon>Rhodanobacteraceae</taxon>
        <taxon>Ahniella</taxon>
    </lineage>
</organism>
<reference evidence="2 3" key="1">
    <citation type="submission" date="2018-03" db="EMBL/GenBank/DDBJ databases">
        <title>Ahniella affigens gen. nov., sp. nov., a gammaproteobacterium isolated from sandy soil near a stream.</title>
        <authorList>
            <person name="Ko Y."/>
            <person name="Kim J.-H."/>
        </authorList>
    </citation>
    <scope>NUCLEOTIDE SEQUENCE [LARGE SCALE GENOMIC DNA]</scope>
    <source>
        <strain evidence="2 3">D13</strain>
    </source>
</reference>
<keyword evidence="1" id="KW-0732">Signal</keyword>
<evidence type="ECO:0000313" key="2">
    <source>
        <dbReference type="EMBL" id="AVP99217.1"/>
    </source>
</evidence>
<dbReference type="PROSITE" id="PS51257">
    <property type="entry name" value="PROKAR_LIPOPROTEIN"/>
    <property type="match status" value="1"/>
</dbReference>
<keyword evidence="3" id="KW-1185">Reference proteome</keyword>
<dbReference type="Gene3D" id="3.30.1150.10">
    <property type="match status" value="1"/>
</dbReference>
<gene>
    <name evidence="2" type="ORF">C7S18_19525</name>
</gene>
<reference evidence="2 3" key="2">
    <citation type="submission" date="2018-03" db="EMBL/GenBank/DDBJ databases">
        <authorList>
            <person name="Keele B.F."/>
        </authorList>
    </citation>
    <scope>NUCLEOTIDE SEQUENCE [LARGE SCALE GENOMIC DNA]</scope>
    <source>
        <strain evidence="2 3">D13</strain>
    </source>
</reference>
<name>A0A2P1PWJ2_9GAMM</name>
<evidence type="ECO:0000313" key="3">
    <source>
        <dbReference type="Proteomes" id="UP000241074"/>
    </source>
</evidence>
<dbReference type="Proteomes" id="UP000241074">
    <property type="component" value="Chromosome"/>
</dbReference>
<dbReference type="EMBL" id="CP027860">
    <property type="protein sequence ID" value="AVP99217.1"/>
    <property type="molecule type" value="Genomic_DNA"/>
</dbReference>
<feature type="signal peptide" evidence="1">
    <location>
        <begin position="1"/>
        <end position="19"/>
    </location>
</feature>